<dbReference type="EMBL" id="BPLQ01013598">
    <property type="protein sequence ID" value="GIY73305.1"/>
    <property type="molecule type" value="Genomic_DNA"/>
</dbReference>
<evidence type="ECO:0000256" key="7">
    <source>
        <dbReference type="ARBA" id="ARBA00022989"/>
    </source>
</evidence>
<proteinExistence type="inferred from homology"/>
<gene>
    <name evidence="13" type="primary">SLC25A40</name>
    <name evidence="13" type="ORF">CDAR_530861</name>
</gene>
<evidence type="ECO:0000256" key="2">
    <source>
        <dbReference type="ARBA" id="ARBA00006375"/>
    </source>
</evidence>
<evidence type="ECO:0000256" key="11">
    <source>
        <dbReference type="RuleBase" id="RU000488"/>
    </source>
</evidence>
<dbReference type="Proteomes" id="UP001054837">
    <property type="component" value="Unassembled WGS sequence"/>
</dbReference>
<keyword evidence="4 10" id="KW-0812">Transmembrane</keyword>
<keyword evidence="3 11" id="KW-0813">Transport</keyword>
<feature type="repeat" description="Solcar" evidence="10">
    <location>
        <begin position="146"/>
        <end position="230"/>
    </location>
</feature>
<keyword evidence="5" id="KW-0677">Repeat</keyword>
<comment type="similarity">
    <text evidence="2 11">Belongs to the mitochondrial carrier (TC 2.A.29) family.</text>
</comment>
<comment type="caution">
    <text evidence="13">The sequence shown here is derived from an EMBL/GenBank/DDBJ whole genome shotgun (WGS) entry which is preliminary data.</text>
</comment>
<evidence type="ECO:0000256" key="6">
    <source>
        <dbReference type="ARBA" id="ARBA00022792"/>
    </source>
</evidence>
<comment type="subcellular location">
    <subcellularLocation>
        <location evidence="1">Mitochondrion inner membrane</location>
        <topology evidence="1">Multi-pass membrane protein</topology>
    </subcellularLocation>
</comment>
<feature type="repeat" description="Solcar" evidence="10">
    <location>
        <begin position="234"/>
        <end position="326"/>
    </location>
</feature>
<name>A0AAV4VVH2_9ARAC</name>
<dbReference type="PANTHER" id="PTHR45760:SF2">
    <property type="entry name" value="FI19922P1-RELATED"/>
    <property type="match status" value="1"/>
</dbReference>
<dbReference type="Pfam" id="PF00153">
    <property type="entry name" value="Mito_carr"/>
    <property type="match status" value="3"/>
</dbReference>
<evidence type="ECO:0000256" key="1">
    <source>
        <dbReference type="ARBA" id="ARBA00004448"/>
    </source>
</evidence>
<dbReference type="InterPro" id="IPR023395">
    <property type="entry name" value="MCP_dom_sf"/>
</dbReference>
<evidence type="ECO:0000256" key="9">
    <source>
        <dbReference type="ARBA" id="ARBA00023136"/>
    </source>
</evidence>
<dbReference type="Gene3D" id="1.50.40.10">
    <property type="entry name" value="Mitochondrial carrier domain"/>
    <property type="match status" value="2"/>
</dbReference>
<evidence type="ECO:0000256" key="5">
    <source>
        <dbReference type="ARBA" id="ARBA00022737"/>
    </source>
</evidence>
<evidence type="ECO:0000313" key="14">
    <source>
        <dbReference type="Proteomes" id="UP001054837"/>
    </source>
</evidence>
<evidence type="ECO:0000313" key="13">
    <source>
        <dbReference type="EMBL" id="GIY73305.1"/>
    </source>
</evidence>
<dbReference type="SUPFAM" id="SSF103506">
    <property type="entry name" value="Mitochondrial carrier"/>
    <property type="match status" value="1"/>
</dbReference>
<dbReference type="InterPro" id="IPR045315">
    <property type="entry name" value="Mtm1-like"/>
</dbReference>
<sequence>MSLKENISSNHHAGKFHSTISDQLLSSCVGSIFTSAFVTPFDVVKTRLQVQVKPQSDPKACSVYELCIQENQKLIKGGIQCCEVRKIPYKGTVDAFVKISRYEGVTSLWSGLLPTLLISVPSTVIYFTAYDQLREAFSSHFVAPLGAVSVPFLSGTTARILTGTITSPLEFLRTKKQSEQIKYSDAFRSIAKLVKVRGYLSLWHGWVPTTLRDVPFSAIYWTTYEQLKLLTPDPSAFKFFIFGATAGTIAAVVTLPFDVIKTHRQSELGGGKIITRTTQPRTIDLLMDLYRKGGVQSLFAGILPRILKIAPACAIMISSYELGKVYFSERRINALETDKHL</sequence>
<dbReference type="GO" id="GO:1990542">
    <property type="term" value="P:mitochondrial transmembrane transport"/>
    <property type="evidence" value="ECO:0007669"/>
    <property type="project" value="InterPro"/>
</dbReference>
<reference evidence="13 14" key="1">
    <citation type="submission" date="2021-06" db="EMBL/GenBank/DDBJ databases">
        <title>Caerostris darwini draft genome.</title>
        <authorList>
            <person name="Kono N."/>
            <person name="Arakawa K."/>
        </authorList>
    </citation>
    <scope>NUCLEOTIDE SEQUENCE [LARGE SCALE GENOMIC DNA]</scope>
</reference>
<feature type="repeat" description="Solcar" evidence="10">
    <location>
        <begin position="18"/>
        <end position="136"/>
    </location>
</feature>
<dbReference type="PROSITE" id="PS50920">
    <property type="entry name" value="SOLCAR"/>
    <property type="match status" value="3"/>
</dbReference>
<keyword evidence="8" id="KW-0496">Mitochondrion</keyword>
<dbReference type="AlphaFoldDB" id="A0AAV4VVH2"/>
<dbReference type="InterPro" id="IPR018108">
    <property type="entry name" value="MCP_transmembrane"/>
</dbReference>
<organism evidence="13 14">
    <name type="scientific">Caerostris darwini</name>
    <dbReference type="NCBI Taxonomy" id="1538125"/>
    <lineage>
        <taxon>Eukaryota</taxon>
        <taxon>Metazoa</taxon>
        <taxon>Ecdysozoa</taxon>
        <taxon>Arthropoda</taxon>
        <taxon>Chelicerata</taxon>
        <taxon>Arachnida</taxon>
        <taxon>Araneae</taxon>
        <taxon>Araneomorphae</taxon>
        <taxon>Entelegynae</taxon>
        <taxon>Araneoidea</taxon>
        <taxon>Araneidae</taxon>
        <taxon>Caerostris</taxon>
    </lineage>
</organism>
<feature type="transmembrane region" description="Helical" evidence="12">
    <location>
        <begin position="108"/>
        <end position="129"/>
    </location>
</feature>
<evidence type="ECO:0000256" key="12">
    <source>
        <dbReference type="SAM" id="Phobius"/>
    </source>
</evidence>
<evidence type="ECO:0000256" key="4">
    <source>
        <dbReference type="ARBA" id="ARBA00022692"/>
    </source>
</evidence>
<accession>A0AAV4VVH2</accession>
<keyword evidence="7 12" id="KW-1133">Transmembrane helix</keyword>
<evidence type="ECO:0000256" key="8">
    <source>
        <dbReference type="ARBA" id="ARBA00023128"/>
    </source>
</evidence>
<dbReference type="PANTHER" id="PTHR45760">
    <property type="entry name" value="FI19922P1-RELATED"/>
    <property type="match status" value="1"/>
</dbReference>
<evidence type="ECO:0000256" key="3">
    <source>
        <dbReference type="ARBA" id="ARBA00022448"/>
    </source>
</evidence>
<keyword evidence="9 10" id="KW-0472">Membrane</keyword>
<evidence type="ECO:0000256" key="10">
    <source>
        <dbReference type="PROSITE-ProRule" id="PRU00282"/>
    </source>
</evidence>
<protein>
    <submittedName>
        <fullName evidence="13">Solute carrier family 25 member 40</fullName>
    </submittedName>
</protein>
<feature type="transmembrane region" description="Helical" evidence="12">
    <location>
        <begin position="236"/>
        <end position="257"/>
    </location>
</feature>
<keyword evidence="6" id="KW-0999">Mitochondrion inner membrane</keyword>
<keyword evidence="14" id="KW-1185">Reference proteome</keyword>
<dbReference type="GO" id="GO:0005743">
    <property type="term" value="C:mitochondrial inner membrane"/>
    <property type="evidence" value="ECO:0007669"/>
    <property type="project" value="UniProtKB-SubCell"/>
</dbReference>